<dbReference type="SUPFAM" id="SSF51120">
    <property type="entry name" value="beta-Roll"/>
    <property type="match status" value="3"/>
</dbReference>
<dbReference type="Gene3D" id="3.40.50.11050">
    <property type="match status" value="2"/>
</dbReference>
<evidence type="ECO:0000313" key="26">
    <source>
        <dbReference type="Proteomes" id="UP000449944"/>
    </source>
</evidence>
<dbReference type="EMBL" id="WLUB01000022">
    <property type="protein sequence ID" value="MTC34112.1"/>
    <property type="molecule type" value="Genomic_DNA"/>
</dbReference>
<feature type="domain" description="Peptidase C80" evidence="24">
    <location>
        <begin position="809"/>
        <end position="994"/>
    </location>
</feature>
<dbReference type="InterPro" id="IPR011049">
    <property type="entry name" value="Serralysin-like_metalloprot_C"/>
</dbReference>
<feature type="compositionally biased region" description="Polar residues" evidence="22">
    <location>
        <begin position="27"/>
        <end position="47"/>
    </location>
</feature>
<sequence>MEKLNIDSNLSKDDSIQNRNKEETKKTISLNEPPTSAKQDNTSGGISKDYTSINLHLTPLNKETDLPVSGISEIHQNLIAQVANEENIIIGIRPIDPKSTSIIGTGEYSSKGLAIKSKSSDWGPHTGFIPMYQQFAKKSGRENSKKYNVYSQEAINEGKAIAVILEITQERVEELIRYKTIYFSDTAEQDGYKEIRASFDGIEKVFFLKKSIKDNIDIWSVYHLENNKIEPFYVIGDPKTGKAVTADYDLFSIIFPMSDLEHYVKVTPMLTWDEWKASVNYDELTSAKKKLYNDEIEYNKKEGKDNGITNKKIKEIINKLNKKLGLAEGMELIHHGADDANPASIMSENFPITFLLPDRLKGKNNLIGATESIDTYFHMNSQGAIIVDNVEQLSNFQQLLINQGYRAPLNKKWSEGDNGQYFEPKRKISVSFIEGRAEIIRKKSIINNEPITEKTVAQLDTDFGDVYLNMQKNHNSSRLPETNLPNTGNLDTWLDPMLIYRQNKANDAETHRQVKPTEYTYNVIIQNGGDQDSAKATAYAFSKHPEDSMVIQYDMGSKQYKILHGDLNRINVGKVRWITIGHGKYYGNHQPTLYMGKNAPQYVSALMYLRKKVLKNTTPDKLVMLGCNLGRGGINENFALKATNLLAENNIRSPIVAYNRQVGMMYLGPKIIYPVDFVNDSVNTQGYKFVYQYHSGSDQVRINNNSSTLYFINELRRGELSLAQLNDYIESDPMHMFRDPDTRILDNNLLKKVAYNQDAYRLFIQELKNNNSLLPNDFYTTFSTRLNELGIIDIPIWKMVNSQNIQKKALANKINNSGELTVIIRLTGDKKGLLQAESLAARNPQNTLIFQMDVDSKKHILEYGKEHLMSLVKKQKITHWVMIGDAETIRKPTNALSIELSALKKQYPLINPENILFHSVGPAMITEAGEHKIFISGLSEELKVQGINREVKSKFTYEAPNKSTTVNRGISTAVLASQPNQQLILLLEKIALKEIAIQDIDLVQHPYLLNYFSDNEGFVDVKKLIIVLKDPLVNSKLNEALNRGYELNTASINQLIETTVEMGYRQQADSIHTLLVAIKSDFSILNNLSENSQQLLKHLFPAGDGIDKGKILNLVNDNNNFILLSENLKGFSELSAKNFEGDSGIFKNVSFTEAFKTYENYQTQRLQQYHQQLNQGKNIGLINHGVISKNDGATKIDQELGCIYGIEYYLTDSDLARDFLERKAQIEFIADQKILTSAEDTLLKKMQKYTQDIDALIKNNSISISDQSVVDLFSVVADTPNRLIFLQGELTTYTVTHVSRNGAYEICLFDPQGMQFSIRNNYLQLAQQQFQQQLKQYFNEDIQLSDGRSINRGKSAGFQKMENGDFRGSIQSIDLESPSLKIGLSSLQSQRKSIIEQVEFNLPKNSWVTMNGEKIAFAKLQQLGATIEGKPITLSDIASDNLHKKIRFSPEKLAMYFSLMEGGKDDVIFTKIFHEQLNSVDIYQLVDHQASFSGSAVLKKQFKYLANNSDVQQETIPSSTLLKVRQAGTKLPLFQRIANKFGQGMGAAGVIQSMISAYAILNKLDKPDITEEEVKELEKQFYLLCASAFFNYGDMIIQPMLLNISSAKGVTSLIRTRLAAGTVVIFNLVGMGIDIYQAYDCLSKLSEVSDPKQRQDLIVNAALSIASAVINGVTVVAVLVGASTIPVVGLFVGGILLVGGWIYNGIRAVENIKEVIDIDWNRELEEGIRGALGLEPTLRTQQEMNTQLYINAFKKQNWEMDLALFESNILAAGFDHHFGIIESPVYDEEQKYYLVDGHGNYFLGTLENRRLGPGNYGPRFSKKGSPSFTANEIDFILDNKIIRKSAWFRNLNYVYNRMGFSTRKDFKPKKEAKEIVDIKQTGTKATHDSYSLNSEYKNPLFEEFKSRHKISEDLLILPIHYQLSNSSASQINFYSKKTEFGVLGQRVFSENERKVSENLESDIQKIALYLDNPHSRGTSWNTANGNDVIIGAKARKNAFQVLSGEKYFAGGDKEDLFYLRDNNLSGLMSRNNTMPTKYLDGQGGKDTLIVDLLPDAHHAYVNLEKNTLHYKQEGNHPFISIAHLRNIENIIIRGNTNDSLRGDDNDNVLDGGLGKDLLVGYGGDDKLILTQGDAVGGDGNDSYHIRRFEWMQHVNDLYISEPYWEGKEKTVKTKRYLNPIYKENSKEYQANVIIKESSRSQSHVSIEYSLDEIEQVELSGNNLILTIKLPSCTEDGHDFTNVKSSVLIQLENVIDPSSDLKKPHHVYRVQTRDGWMMTTQIGQKEPEQYFSLSYIQEADQIAAADSKSVEIDETANTIIINKHRKHVAPEWGWFTPIGRADQLTYRGNDKNNFLPLVKLGNYIEVTHGVDTYQILTEKEEYGEITFDFAKVKDSFTAHDKVILLLPTENGFALSMDSGKLSNFDKFGQKKCTIHFTNVGDNLSEVILIQDKYSNVFNVDLQKNHISPVNPVISSSDRDDQILLPTGYISEKHVIDGQNGDDTIINKSLTSYVLLGGEGDDNIKATVGNNVLYGGTGNNFISGGEGDDLLLSGEGIDTLMGEGGDDHYIIDGNHSGAAYIEDNLGNNHIHLVNFKQQAIEEVEPEYQVYVSSSGKILKIKQPTQDSGASFNIHHYNPLDSNSISSTTVSMTSLSYYLSEKLDKAKHSGQLAIWKPVNELADMLNGVPKPLKQTLGNDGIVLSENDAREHWLIDMLAGNDEVMDMSQHGRVIKGGSGNDKLITTGGENILYGGQGDDILLAQGMGQDVLISLDGKDHLAGDKGDDIYIVSGHGQGDVTIHDLEGRNQVVLVDFSSTEISYKELSATLAETVYQSKSGRKVTMQHNNHTASMTSVMQVNFLNDHKQLSKHNEESTLDRLIQLLAEQRIAYEGSTDPNIGSDNVRNNWGGVQMTERFLSHLK</sequence>
<protein>
    <submittedName>
        <fullName evidence="25">RTX toxin</fullName>
    </submittedName>
</protein>
<evidence type="ECO:0000256" key="17">
    <source>
        <dbReference type="ARBA" id="ARBA00023026"/>
    </source>
</evidence>
<evidence type="ECO:0000256" key="18">
    <source>
        <dbReference type="ARBA" id="ARBA00023121"/>
    </source>
</evidence>
<dbReference type="GO" id="GO:0008289">
    <property type="term" value="F:lipid binding"/>
    <property type="evidence" value="ECO:0007669"/>
    <property type="project" value="UniProtKB-KW"/>
</dbReference>
<gene>
    <name evidence="25" type="ORF">GKR67_05730</name>
</gene>
<dbReference type="PANTHER" id="PTHR38340:SF1">
    <property type="entry name" value="S-LAYER PROTEIN"/>
    <property type="match status" value="1"/>
</dbReference>
<evidence type="ECO:0000256" key="5">
    <source>
        <dbReference type="ARBA" id="ARBA00022525"/>
    </source>
</evidence>
<evidence type="ECO:0000256" key="16">
    <source>
        <dbReference type="ARBA" id="ARBA00022870"/>
    </source>
</evidence>
<dbReference type="Pfam" id="PF11713">
    <property type="entry name" value="Peptidase_C80"/>
    <property type="match status" value="1"/>
</dbReference>
<organism evidence="25 26">
    <name type="scientific">Providencia alcalifaciens</name>
    <dbReference type="NCBI Taxonomy" id="126385"/>
    <lineage>
        <taxon>Bacteria</taxon>
        <taxon>Pseudomonadati</taxon>
        <taxon>Pseudomonadota</taxon>
        <taxon>Gammaproteobacteria</taxon>
        <taxon>Enterobacterales</taxon>
        <taxon>Morganellaceae</taxon>
        <taxon>Providencia</taxon>
    </lineage>
</organism>
<keyword evidence="8" id="KW-0808">Transferase</keyword>
<dbReference type="GO" id="GO:0016740">
    <property type="term" value="F:transferase activity"/>
    <property type="evidence" value="ECO:0007669"/>
    <property type="project" value="UniProtKB-KW"/>
</dbReference>
<evidence type="ECO:0000256" key="19">
    <source>
        <dbReference type="ARBA" id="ARBA00023136"/>
    </source>
</evidence>
<dbReference type="InterPro" id="IPR005165">
    <property type="entry name" value="Anthrax_toxin_edema_cen"/>
</dbReference>
<keyword evidence="15" id="KW-0460">Magnesium</keyword>
<evidence type="ECO:0000256" key="12">
    <source>
        <dbReference type="ARBA" id="ARBA00022807"/>
    </source>
</evidence>
<comment type="subcellular location">
    <subcellularLocation>
        <location evidence="2">Host cell membrane</location>
    </subcellularLocation>
    <subcellularLocation>
        <location evidence="21">Host cytoplasm</location>
        <location evidence="21">Host cytosol</location>
    </subcellularLocation>
    <subcellularLocation>
        <location evidence="3">Secreted</location>
    </subcellularLocation>
</comment>
<dbReference type="Gene3D" id="3.90.1760.10">
    <property type="entry name" value="Anthrax toxin, edema factor, central domain"/>
    <property type="match status" value="1"/>
</dbReference>
<evidence type="ECO:0000256" key="21">
    <source>
        <dbReference type="ARBA" id="ARBA00023586"/>
    </source>
</evidence>
<evidence type="ECO:0000256" key="4">
    <source>
        <dbReference type="ARBA" id="ARBA00022511"/>
    </source>
</evidence>
<keyword evidence="13" id="KW-0068">Autocatalytic cleavage</keyword>
<feature type="transmembrane region" description="Helical" evidence="23">
    <location>
        <begin position="1657"/>
        <end position="1679"/>
    </location>
</feature>
<keyword evidence="20" id="KW-1035">Host cytoplasm</keyword>
<evidence type="ECO:0000256" key="9">
    <source>
        <dbReference type="ARBA" id="ARBA00022723"/>
    </source>
</evidence>
<reference evidence="25 26" key="1">
    <citation type="submission" date="2019-10" db="EMBL/GenBank/DDBJ databases">
        <title>Comparative genomic analysis of Providencia.</title>
        <authorList>
            <person name="Yuan C."/>
            <person name="Wei Y."/>
            <person name="Yin Z."/>
        </authorList>
    </citation>
    <scope>NUCLEOTIDE SEQUENCE [LARGE SCALE GENOMIC DNA]</scope>
    <source>
        <strain evidence="26">wls1934</strain>
    </source>
</reference>
<proteinExistence type="predicted"/>
<evidence type="ECO:0000256" key="10">
    <source>
        <dbReference type="ARBA" id="ARBA00022737"/>
    </source>
</evidence>
<keyword evidence="7" id="KW-0645">Protease</keyword>
<keyword evidence="16" id="KW-1043">Host membrane</keyword>
<dbReference type="InterPro" id="IPR050557">
    <property type="entry name" value="RTX_toxin/Mannuronan_C5-epim"/>
</dbReference>
<dbReference type="SUPFAM" id="SSF81298">
    <property type="entry name" value="Adenylylcyclase toxin (the edema factor)"/>
    <property type="match status" value="1"/>
</dbReference>
<comment type="cofactor">
    <cofactor evidence="1">
        <name>Mg(2+)</name>
        <dbReference type="ChEBI" id="CHEBI:18420"/>
    </cofactor>
</comment>
<keyword evidence="5" id="KW-0964">Secreted</keyword>
<accession>A0AAW9V8L7</accession>
<evidence type="ECO:0000259" key="24">
    <source>
        <dbReference type="PROSITE" id="PS51771"/>
    </source>
</evidence>
<feature type="region of interest" description="Disordered" evidence="22">
    <location>
        <begin position="1"/>
        <end position="47"/>
    </location>
</feature>
<keyword evidence="12" id="KW-0788">Thiol protease</keyword>
<evidence type="ECO:0000256" key="11">
    <source>
        <dbReference type="ARBA" id="ARBA00022801"/>
    </source>
</evidence>
<dbReference type="GO" id="GO:0044164">
    <property type="term" value="C:host cell cytosol"/>
    <property type="evidence" value="ECO:0007669"/>
    <property type="project" value="UniProtKB-SubCell"/>
</dbReference>
<evidence type="ECO:0000256" key="14">
    <source>
        <dbReference type="ARBA" id="ARBA00022837"/>
    </source>
</evidence>
<name>A0AAW9V8L7_9GAMM</name>
<keyword evidence="23" id="KW-1133">Transmembrane helix</keyword>
<dbReference type="Pfam" id="PF00353">
    <property type="entry name" value="HemolysinCabind"/>
    <property type="match status" value="4"/>
</dbReference>
<dbReference type="Pfam" id="PF03497">
    <property type="entry name" value="Anthrax_toxA"/>
    <property type="match status" value="1"/>
</dbReference>
<dbReference type="GO" id="GO:0005509">
    <property type="term" value="F:calcium ion binding"/>
    <property type="evidence" value="ECO:0007669"/>
    <property type="project" value="InterPro"/>
</dbReference>
<feature type="domain" description="Peptidase C80" evidence="24">
    <location>
        <begin position="510"/>
        <end position="714"/>
    </location>
</feature>
<feature type="transmembrane region" description="Helical" evidence="23">
    <location>
        <begin position="1685"/>
        <end position="1703"/>
    </location>
</feature>
<evidence type="ECO:0000256" key="22">
    <source>
        <dbReference type="SAM" id="MobiDB-lite"/>
    </source>
</evidence>
<evidence type="ECO:0000256" key="2">
    <source>
        <dbReference type="ARBA" id="ARBA00004165"/>
    </source>
</evidence>
<dbReference type="GO" id="GO:0008294">
    <property type="term" value="F:calcium- and calmodulin-responsive adenylate cyclase activity"/>
    <property type="evidence" value="ECO:0007669"/>
    <property type="project" value="InterPro"/>
</dbReference>
<keyword evidence="11" id="KW-0378">Hydrolase</keyword>
<keyword evidence="14" id="KW-0106">Calcium</keyword>
<keyword evidence="18" id="KW-0446">Lipid-binding</keyword>
<dbReference type="Gene3D" id="2.150.10.10">
    <property type="entry name" value="Serralysin-like metalloprotease, C-terminal"/>
    <property type="match status" value="3"/>
</dbReference>
<dbReference type="GO" id="GO:0005576">
    <property type="term" value="C:extracellular region"/>
    <property type="evidence" value="ECO:0007669"/>
    <property type="project" value="UniProtKB-SubCell"/>
</dbReference>
<feature type="compositionally biased region" description="Basic and acidic residues" evidence="22">
    <location>
        <begin position="1"/>
        <end position="26"/>
    </location>
</feature>
<dbReference type="GO" id="GO:0006508">
    <property type="term" value="P:proteolysis"/>
    <property type="evidence" value="ECO:0007669"/>
    <property type="project" value="UniProtKB-KW"/>
</dbReference>
<keyword evidence="6" id="KW-0800">Toxin</keyword>
<keyword evidence="19 23" id="KW-0472">Membrane</keyword>
<dbReference type="CDD" id="cd20500">
    <property type="entry name" value="Peptidase_C80"/>
    <property type="match status" value="1"/>
</dbReference>
<keyword evidence="10" id="KW-0677">Repeat</keyword>
<dbReference type="InterPro" id="IPR035099">
    <property type="entry name" value="Anthrax_toxin_C-terminal"/>
</dbReference>
<evidence type="ECO:0000256" key="6">
    <source>
        <dbReference type="ARBA" id="ARBA00022656"/>
    </source>
</evidence>
<dbReference type="InterPro" id="IPR001343">
    <property type="entry name" value="Hemolysn_Ca-bd"/>
</dbReference>
<keyword evidence="4" id="KW-1032">Host cell membrane</keyword>
<comment type="caution">
    <text evidence="25">The sequence shown here is derived from an EMBL/GenBank/DDBJ whole genome shotgun (WGS) entry which is preliminary data.</text>
</comment>
<evidence type="ECO:0000256" key="20">
    <source>
        <dbReference type="ARBA" id="ARBA00023200"/>
    </source>
</evidence>
<keyword evidence="9" id="KW-0479">Metal-binding</keyword>
<dbReference type="PROSITE" id="PS51771">
    <property type="entry name" value="CGT_MARTX_CPD"/>
    <property type="match status" value="2"/>
</dbReference>
<dbReference type="GO" id="GO:0090729">
    <property type="term" value="F:toxin activity"/>
    <property type="evidence" value="ECO:0007669"/>
    <property type="project" value="UniProtKB-KW"/>
</dbReference>
<keyword evidence="17" id="KW-0843">Virulence</keyword>
<dbReference type="GO" id="GO:0020002">
    <property type="term" value="C:host cell plasma membrane"/>
    <property type="evidence" value="ECO:0007669"/>
    <property type="project" value="UniProtKB-SubCell"/>
</dbReference>
<evidence type="ECO:0000256" key="15">
    <source>
        <dbReference type="ARBA" id="ARBA00022842"/>
    </source>
</evidence>
<dbReference type="InterPro" id="IPR020974">
    <property type="entry name" value="CPD_dom"/>
</dbReference>
<evidence type="ECO:0000256" key="7">
    <source>
        <dbReference type="ARBA" id="ARBA00022670"/>
    </source>
</evidence>
<dbReference type="Proteomes" id="UP000449944">
    <property type="component" value="Unassembled WGS sequence"/>
</dbReference>
<dbReference type="Gene3D" id="3.30.70.1720">
    <property type="match status" value="1"/>
</dbReference>
<evidence type="ECO:0000256" key="13">
    <source>
        <dbReference type="ARBA" id="ARBA00022813"/>
    </source>
</evidence>
<keyword evidence="23" id="KW-0812">Transmembrane</keyword>
<dbReference type="PANTHER" id="PTHR38340">
    <property type="entry name" value="S-LAYER PROTEIN"/>
    <property type="match status" value="1"/>
</dbReference>
<dbReference type="InterPro" id="IPR038383">
    <property type="entry name" value="CPD_dom_sf"/>
</dbReference>
<evidence type="ECO:0000256" key="1">
    <source>
        <dbReference type="ARBA" id="ARBA00001946"/>
    </source>
</evidence>
<evidence type="ECO:0000256" key="3">
    <source>
        <dbReference type="ARBA" id="ARBA00004613"/>
    </source>
</evidence>
<dbReference type="InterPro" id="IPR037017">
    <property type="entry name" value="Anthrax_toxin_edema_cen_sf"/>
</dbReference>
<evidence type="ECO:0000256" key="8">
    <source>
        <dbReference type="ARBA" id="ARBA00022679"/>
    </source>
</evidence>
<evidence type="ECO:0000313" key="25">
    <source>
        <dbReference type="EMBL" id="MTC34112.1"/>
    </source>
</evidence>
<dbReference type="PRINTS" id="PR00313">
    <property type="entry name" value="CABNDNGRPT"/>
</dbReference>
<dbReference type="GO" id="GO:0008234">
    <property type="term" value="F:cysteine-type peptidase activity"/>
    <property type="evidence" value="ECO:0007669"/>
    <property type="project" value="UniProtKB-KW"/>
</dbReference>
<evidence type="ECO:0000256" key="23">
    <source>
        <dbReference type="SAM" id="Phobius"/>
    </source>
</evidence>